<organism evidence="1 4">
    <name type="scientific">Paraburkholderia madseniana</name>
    <dbReference type="NCBI Taxonomy" id="2599607"/>
    <lineage>
        <taxon>Bacteria</taxon>
        <taxon>Pseudomonadati</taxon>
        <taxon>Pseudomonadota</taxon>
        <taxon>Betaproteobacteria</taxon>
        <taxon>Burkholderiales</taxon>
        <taxon>Burkholderiaceae</taxon>
        <taxon>Paraburkholderia</taxon>
    </lineage>
</organism>
<accession>A0A6N6W5F0</accession>
<dbReference type="Proteomes" id="UP000463700">
    <property type="component" value="Unassembled WGS sequence"/>
</dbReference>
<keyword evidence="5" id="KW-1185">Reference proteome</keyword>
<dbReference type="Proteomes" id="UP001242288">
    <property type="component" value="Unassembled WGS sequence"/>
</dbReference>
<evidence type="ECO:0000313" key="5">
    <source>
        <dbReference type="Proteomes" id="UP001209412"/>
    </source>
</evidence>
<dbReference type="EMBL" id="VOSW01000095">
    <property type="protein sequence ID" value="KAE8755229.1"/>
    <property type="molecule type" value="Genomic_DNA"/>
</dbReference>
<dbReference type="EMBL" id="JAPKHW010000019">
    <property type="protein sequence ID" value="MCX4148210.1"/>
    <property type="molecule type" value="Genomic_DNA"/>
</dbReference>
<dbReference type="RefSeq" id="WP_154566169.1">
    <property type="nucleotide sequence ID" value="NZ_JAMXWF010000019.1"/>
</dbReference>
<dbReference type="EMBL" id="JAMXWF010000019">
    <property type="protein sequence ID" value="MDQ6410028.1"/>
    <property type="molecule type" value="Genomic_DNA"/>
</dbReference>
<reference evidence="2 5" key="2">
    <citation type="submission" date="2022-11" db="EMBL/GenBank/DDBJ databases">
        <title>PHB producers.</title>
        <authorList>
            <person name="Besaury L."/>
        </authorList>
    </citation>
    <scope>NUCLEOTIDE SEQUENCE [LARGE SCALE GENOMIC DNA]</scope>
    <source>
        <strain evidence="2 5">SEWS6</strain>
    </source>
</reference>
<reference evidence="1 4" key="1">
    <citation type="journal article" date="2020" name="Int. J. Syst. Evol. Microbiol.">
        <title>Paraburkholderia madseniana sp. nov., a phenolic acid-degrading bacterium isolated from acidic forest soil.</title>
        <authorList>
            <person name="Wilhelm R.C."/>
            <person name="Murphy S.J.L."/>
            <person name="Feriancek N.M."/>
            <person name="Karasz D.C."/>
            <person name="DeRito C.M."/>
            <person name="Newman J.D."/>
            <person name="Buckley D.H."/>
        </authorList>
    </citation>
    <scope>NUCLEOTIDE SEQUENCE [LARGE SCALE GENOMIC DNA]</scope>
    <source>
        <strain evidence="1 4">RP11</strain>
    </source>
</reference>
<evidence type="ECO:0000313" key="4">
    <source>
        <dbReference type="Proteomes" id="UP000463700"/>
    </source>
</evidence>
<dbReference type="AlphaFoldDB" id="A0A6N6W5F0"/>
<dbReference type="OrthoDB" id="9135605at2"/>
<comment type="caution">
    <text evidence="1">The sequence shown here is derived from an EMBL/GenBank/DDBJ whole genome shotgun (WGS) entry which is preliminary data.</text>
</comment>
<protein>
    <submittedName>
        <fullName evidence="1">Uncharacterized protein</fullName>
    </submittedName>
</protein>
<proteinExistence type="predicted"/>
<evidence type="ECO:0000313" key="2">
    <source>
        <dbReference type="EMBL" id="MCX4148210.1"/>
    </source>
</evidence>
<evidence type="ECO:0000313" key="3">
    <source>
        <dbReference type="EMBL" id="MDQ6410028.1"/>
    </source>
</evidence>
<name>A0A6N6W5F0_9BURK</name>
<sequence length="103" mass="12031">MPMRSWKPAFCPVPFISENVALPVDWYVEPRPTTWAFEWLEVTLRRQCCERLLLAGEVADWAWKRFVRSKSVPPIDKPLNIDRLGAVRFEVVEKHVEQSGALH</sequence>
<gene>
    <name evidence="1" type="ORF">FSO04_35385</name>
    <name evidence="3" type="ORF">NIE36_22840</name>
    <name evidence="2" type="ORF">OSB80_22920</name>
</gene>
<dbReference type="Proteomes" id="UP001209412">
    <property type="component" value="Unassembled WGS sequence"/>
</dbReference>
<evidence type="ECO:0000313" key="1">
    <source>
        <dbReference type="EMBL" id="KAE8755229.1"/>
    </source>
</evidence>